<accession>A0ABV5F3M1</accession>
<evidence type="ECO:0000256" key="1">
    <source>
        <dbReference type="SAM" id="Phobius"/>
    </source>
</evidence>
<dbReference type="RefSeq" id="WP_382383441.1">
    <property type="nucleotide sequence ID" value="NZ_JBHMEZ010000012.1"/>
</dbReference>
<comment type="caution">
    <text evidence="2">The sequence shown here is derived from an EMBL/GenBank/DDBJ whole genome shotgun (WGS) entry which is preliminary data.</text>
</comment>
<keyword evidence="3" id="KW-1185">Reference proteome</keyword>
<keyword evidence="1" id="KW-0472">Membrane</keyword>
<keyword evidence="1" id="KW-0812">Transmembrane</keyword>
<protein>
    <submittedName>
        <fullName evidence="2">Uncharacterized protein</fullName>
    </submittedName>
</protein>
<gene>
    <name evidence="2" type="ORF">ACFFVB_13210</name>
</gene>
<evidence type="ECO:0000313" key="3">
    <source>
        <dbReference type="Proteomes" id="UP001589605"/>
    </source>
</evidence>
<proteinExistence type="predicted"/>
<name>A0ABV5F3M1_9FLAO</name>
<organism evidence="2 3">
    <name type="scientific">Formosa undariae</name>
    <dbReference type="NCBI Taxonomy" id="1325436"/>
    <lineage>
        <taxon>Bacteria</taxon>
        <taxon>Pseudomonadati</taxon>
        <taxon>Bacteroidota</taxon>
        <taxon>Flavobacteriia</taxon>
        <taxon>Flavobacteriales</taxon>
        <taxon>Flavobacteriaceae</taxon>
        <taxon>Formosa</taxon>
    </lineage>
</organism>
<reference evidence="2 3" key="1">
    <citation type="submission" date="2024-09" db="EMBL/GenBank/DDBJ databases">
        <authorList>
            <person name="Sun Q."/>
            <person name="Mori K."/>
        </authorList>
    </citation>
    <scope>NUCLEOTIDE SEQUENCE [LARGE SCALE GENOMIC DNA]</scope>
    <source>
        <strain evidence="2 3">CECT 8286</strain>
    </source>
</reference>
<keyword evidence="1" id="KW-1133">Transmembrane helix</keyword>
<sequence length="238" mass="27257">MSPKKIVKIVAGIIIFFTLPSLLFFGYLYFKHNEDLPEVTPSEAADVVAQKMLDTLDYDAYKNTNYIEWTFNNRHHYKWKKNEDFCEVYWKDIKVDLNINAPNSSTVLVSKDTLNTADSKEYIEKAVEYFNNDSFWIVAPYKVFDAGTTRSLVPLENNKKGLLISYTSGGSTPGDSYMWLLDKDNKPTAFKMWVSILPIEGLEASWSNWTTTETGAQLPEFHKLLFLGLEITGIKTAM</sequence>
<dbReference type="Proteomes" id="UP001589605">
    <property type="component" value="Unassembled WGS sequence"/>
</dbReference>
<feature type="transmembrane region" description="Helical" evidence="1">
    <location>
        <begin position="9"/>
        <end position="30"/>
    </location>
</feature>
<evidence type="ECO:0000313" key="2">
    <source>
        <dbReference type="EMBL" id="MFB9054040.1"/>
    </source>
</evidence>
<dbReference type="EMBL" id="JBHMEZ010000012">
    <property type="protein sequence ID" value="MFB9054040.1"/>
    <property type="molecule type" value="Genomic_DNA"/>
</dbReference>